<dbReference type="EMBL" id="FWXD01000006">
    <property type="protein sequence ID" value="SMC22059.1"/>
    <property type="molecule type" value="Genomic_DNA"/>
</dbReference>
<dbReference type="Gene3D" id="3.90.1150.10">
    <property type="entry name" value="Aspartate Aminotransferase, domain 1"/>
    <property type="match status" value="1"/>
</dbReference>
<dbReference type="Gene3D" id="3.40.640.10">
    <property type="entry name" value="Type I PLP-dependent aspartate aminotransferase-like (Major domain)"/>
    <property type="match status" value="1"/>
</dbReference>
<dbReference type="InterPro" id="IPR000192">
    <property type="entry name" value="Aminotrans_V_dom"/>
</dbReference>
<dbReference type="InterPro" id="IPR015421">
    <property type="entry name" value="PyrdxlP-dep_Trfase_major"/>
</dbReference>
<dbReference type="PANTHER" id="PTHR43586:SF8">
    <property type="entry name" value="CYSTEINE DESULFURASE 1, CHLOROPLASTIC"/>
    <property type="match status" value="1"/>
</dbReference>
<organism evidence="10 11">
    <name type="scientific">Andreprevotia lacus DSM 23236</name>
    <dbReference type="NCBI Taxonomy" id="1121001"/>
    <lineage>
        <taxon>Bacteria</taxon>
        <taxon>Pseudomonadati</taxon>
        <taxon>Pseudomonadota</taxon>
        <taxon>Betaproteobacteria</taxon>
        <taxon>Neisseriales</taxon>
        <taxon>Chitinibacteraceae</taxon>
        <taxon>Andreprevotia</taxon>
    </lineage>
</organism>
<dbReference type="Proteomes" id="UP000192761">
    <property type="component" value="Unassembled WGS sequence"/>
</dbReference>
<dbReference type="NCBIfam" id="TIGR01979">
    <property type="entry name" value="sufS"/>
    <property type="match status" value="1"/>
</dbReference>
<dbReference type="PANTHER" id="PTHR43586">
    <property type="entry name" value="CYSTEINE DESULFURASE"/>
    <property type="match status" value="1"/>
</dbReference>
<dbReference type="SUPFAM" id="SSF53383">
    <property type="entry name" value="PLP-dependent transferases"/>
    <property type="match status" value="1"/>
</dbReference>
<evidence type="ECO:0000256" key="7">
    <source>
        <dbReference type="ARBA" id="ARBA00022898"/>
    </source>
</evidence>
<dbReference type="AlphaFoldDB" id="A0A1W1XDT8"/>
<dbReference type="Pfam" id="PF00266">
    <property type="entry name" value="Aminotran_5"/>
    <property type="match status" value="1"/>
</dbReference>
<reference evidence="10 11" key="1">
    <citation type="submission" date="2017-04" db="EMBL/GenBank/DDBJ databases">
        <authorList>
            <person name="Afonso C.L."/>
            <person name="Miller P.J."/>
            <person name="Scott M.A."/>
            <person name="Spackman E."/>
            <person name="Goraichik I."/>
            <person name="Dimitrov K.M."/>
            <person name="Suarez D.L."/>
            <person name="Swayne D.E."/>
        </authorList>
    </citation>
    <scope>NUCLEOTIDE SEQUENCE [LARGE SCALE GENOMIC DNA]</scope>
    <source>
        <strain evidence="10 11">DSM 23236</strain>
    </source>
</reference>
<evidence type="ECO:0000256" key="6">
    <source>
        <dbReference type="ARBA" id="ARBA00022679"/>
    </source>
</evidence>
<dbReference type="RefSeq" id="WP_084089985.1">
    <property type="nucleotide sequence ID" value="NZ_FWXD01000006.1"/>
</dbReference>
<proteinExistence type="inferred from homology"/>
<keyword evidence="7" id="KW-0663">Pyridoxal phosphate</keyword>
<dbReference type="InterPro" id="IPR015422">
    <property type="entry name" value="PyrdxlP-dep_Trfase_small"/>
</dbReference>
<dbReference type="InterPro" id="IPR015424">
    <property type="entry name" value="PyrdxlP-dep_Trfase"/>
</dbReference>
<keyword evidence="6" id="KW-0808">Transferase</keyword>
<accession>A0A1W1XDT8</accession>
<dbReference type="PIRSF" id="PIRSF005572">
    <property type="entry name" value="NifS"/>
    <property type="match status" value="1"/>
</dbReference>
<gene>
    <name evidence="10" type="ORF">SAMN02745857_01317</name>
</gene>
<sequence>MSLNPHALRAEFPMFEHYPELVYLDNAATTQKPRCVLDAERHFYETANANVHRSAHRLSGLATEAFEGARETVARFLNASSADEIVFTRGATEAINLVANSWGSQNLKPGDEILVSGYEHHANIVPWQLIAAQTGAIVREIPVLPDGTLDRTAFLSLLQPQVRMVAITHASNAIGTHLPVLELAAAAHVAGARVLIDGAQAVAHESVDVQALGADFYVFSGHKVYGPTGVGVLYGKAELLADMPPWQGGGDMIERVSFAGTTYAPPPARFEAGTPPVAQAVGLAAALNWLCGLDRAALKQHEAHLCALLDAGLRKIAGVRTLATVTERAPLRSLVFDNAHPYDVAQLLDARDIAVRVGKHCAEPLLDALGVSGTLRVSFAAYNTAEDVTHFLEALAAALEDLA</sequence>
<dbReference type="InterPro" id="IPR010970">
    <property type="entry name" value="Cys_dSase_SufS"/>
</dbReference>
<dbReference type="OrthoDB" id="9808002at2"/>
<dbReference type="STRING" id="1121001.SAMN02745857_01317"/>
<protein>
    <recommendedName>
        <fullName evidence="5">Probable cysteine desulfurase</fullName>
        <ecNumber evidence="4">2.8.1.7</ecNumber>
    </recommendedName>
</protein>
<evidence type="ECO:0000256" key="2">
    <source>
        <dbReference type="ARBA" id="ARBA00002824"/>
    </source>
</evidence>
<comment type="cofactor">
    <cofactor evidence="1">
        <name>pyridoxal 5'-phosphate</name>
        <dbReference type="ChEBI" id="CHEBI:597326"/>
    </cofactor>
</comment>
<evidence type="ECO:0000256" key="8">
    <source>
        <dbReference type="ARBA" id="ARBA00050776"/>
    </source>
</evidence>
<dbReference type="InterPro" id="IPR016454">
    <property type="entry name" value="Cysteine_dSase"/>
</dbReference>
<evidence type="ECO:0000256" key="1">
    <source>
        <dbReference type="ARBA" id="ARBA00001933"/>
    </source>
</evidence>
<dbReference type="GO" id="GO:0030170">
    <property type="term" value="F:pyridoxal phosphate binding"/>
    <property type="evidence" value="ECO:0007669"/>
    <property type="project" value="InterPro"/>
</dbReference>
<keyword evidence="11" id="KW-1185">Reference proteome</keyword>
<evidence type="ECO:0000256" key="3">
    <source>
        <dbReference type="ARBA" id="ARBA00010447"/>
    </source>
</evidence>
<dbReference type="CDD" id="cd06453">
    <property type="entry name" value="SufS_like"/>
    <property type="match status" value="1"/>
</dbReference>
<evidence type="ECO:0000259" key="9">
    <source>
        <dbReference type="Pfam" id="PF00266"/>
    </source>
</evidence>
<evidence type="ECO:0000313" key="11">
    <source>
        <dbReference type="Proteomes" id="UP000192761"/>
    </source>
</evidence>
<feature type="domain" description="Aminotransferase class V" evidence="9">
    <location>
        <begin position="22"/>
        <end position="390"/>
    </location>
</feature>
<comment type="similarity">
    <text evidence="3">Belongs to the class-V pyridoxal-phosphate-dependent aminotransferase family. Csd subfamily.</text>
</comment>
<dbReference type="GO" id="GO:0006534">
    <property type="term" value="P:cysteine metabolic process"/>
    <property type="evidence" value="ECO:0007669"/>
    <property type="project" value="InterPro"/>
</dbReference>
<evidence type="ECO:0000256" key="5">
    <source>
        <dbReference type="ARBA" id="ARBA00021850"/>
    </source>
</evidence>
<name>A0A1W1XDT8_9NEIS</name>
<comment type="catalytic activity">
    <reaction evidence="8">
        <text>(sulfur carrier)-H + L-cysteine = (sulfur carrier)-SH + L-alanine</text>
        <dbReference type="Rhea" id="RHEA:43892"/>
        <dbReference type="Rhea" id="RHEA-COMP:14737"/>
        <dbReference type="Rhea" id="RHEA-COMP:14739"/>
        <dbReference type="ChEBI" id="CHEBI:29917"/>
        <dbReference type="ChEBI" id="CHEBI:35235"/>
        <dbReference type="ChEBI" id="CHEBI:57972"/>
        <dbReference type="ChEBI" id="CHEBI:64428"/>
        <dbReference type="EC" id="2.8.1.7"/>
    </reaction>
</comment>
<evidence type="ECO:0000256" key="4">
    <source>
        <dbReference type="ARBA" id="ARBA00012239"/>
    </source>
</evidence>
<dbReference type="EC" id="2.8.1.7" evidence="4"/>
<evidence type="ECO:0000313" key="10">
    <source>
        <dbReference type="EMBL" id="SMC22059.1"/>
    </source>
</evidence>
<comment type="function">
    <text evidence="2">Catalyzes the removal of elemental sulfur and selenium atoms from L-cysteine, L-cystine, L-selenocysteine, and L-selenocystine to produce L-alanine.</text>
</comment>
<dbReference type="GO" id="GO:0031071">
    <property type="term" value="F:cysteine desulfurase activity"/>
    <property type="evidence" value="ECO:0007669"/>
    <property type="project" value="UniProtKB-EC"/>
</dbReference>